<comment type="caution">
    <text evidence="1">The sequence shown here is derived from an EMBL/GenBank/DDBJ whole genome shotgun (WGS) entry which is preliminary data.</text>
</comment>
<dbReference type="EMBL" id="AMFJ01000208">
    <property type="protein sequence ID" value="EKE29211.1"/>
    <property type="molecule type" value="Genomic_DNA"/>
</dbReference>
<evidence type="ECO:0000313" key="1">
    <source>
        <dbReference type="EMBL" id="EKE29211.1"/>
    </source>
</evidence>
<proteinExistence type="predicted"/>
<accession>K2FDP0</accession>
<gene>
    <name evidence="1" type="ORF">ACD_2C00208G0012</name>
</gene>
<dbReference type="AlphaFoldDB" id="K2FDP0"/>
<reference evidence="1" key="1">
    <citation type="journal article" date="2012" name="Science">
        <title>Fermentation, hydrogen, and sulfur metabolism in multiple uncultivated bacterial phyla.</title>
        <authorList>
            <person name="Wrighton K.C."/>
            <person name="Thomas B.C."/>
            <person name="Sharon I."/>
            <person name="Miller C.S."/>
            <person name="Castelle C.J."/>
            <person name="VerBerkmoes N.C."/>
            <person name="Wilkins M.J."/>
            <person name="Hettich R.L."/>
            <person name="Lipton M.S."/>
            <person name="Williams K.H."/>
            <person name="Long P.E."/>
            <person name="Banfield J.F."/>
        </authorList>
    </citation>
    <scope>NUCLEOTIDE SEQUENCE [LARGE SCALE GENOMIC DNA]</scope>
</reference>
<sequence length="497" mass="57816">MKNIDYKIINRYTLSAFLCIFLWFFSVSLADTIPDQFICSWWTCSMKPAALKWLCTNAIIWTSSYVMECKTTVNYKPSLSVPAVNSITTYNSIGDFFDCSSGTCLLKKEGLNWMCSANYTLYFDASWNVACTPLTALISEPCPASTRNVNWHSYNLPLFNVQVQWSSVVSINNWTFTYSQNFWCDNGVISTIWSESIDSTKTICNSWYSVSGDGLSCIPQNCSFNWNVVNNWSSVTAYSLLNAIYPTLCSSQSRLCSAWILWWTYAYSSCTQSYTYAWITWTYWSCSASCWWGTETRTVACQRNDWQIVADWNCNWAKPITSQSCNTHVCPINYYTNTDYTLACPATVAIWYKCWWWVVAQVWATSDSKVIAYPSDEPDQKWALVENYATNITSISDWLYNTNLLVSKSATNFPAAKWCYDKVGNWKSDWFLPSETQLTALNTNRTSIWWFTTWNYYSSSLYSWYSWWAAYVWDFWWIEHIYSPNTDLRHVRCVRGY</sequence>
<name>K2FDP0_9BACT</name>
<protein>
    <submittedName>
        <fullName evidence="1">Thrombospondin, type 1 repeat protein</fullName>
    </submittedName>
</protein>
<organism evidence="1">
    <name type="scientific">uncultured bacterium</name>
    <name type="common">gcode 4</name>
    <dbReference type="NCBI Taxonomy" id="1234023"/>
    <lineage>
        <taxon>Bacteria</taxon>
        <taxon>environmental samples</taxon>
    </lineage>
</organism>